<dbReference type="EMBL" id="NKHZ01000031">
    <property type="protein sequence ID" value="PNS19645.1"/>
    <property type="molecule type" value="Genomic_DNA"/>
</dbReference>
<dbReference type="Proteomes" id="UP000243797">
    <property type="component" value="Unassembled WGS sequence"/>
</dbReference>
<keyword evidence="3" id="KW-1185">Reference proteome</keyword>
<evidence type="ECO:0000313" key="3">
    <source>
        <dbReference type="Proteomes" id="UP000243797"/>
    </source>
</evidence>
<feature type="domain" description="Glycosyl transferase CAP10" evidence="1">
    <location>
        <begin position="281"/>
        <end position="547"/>
    </location>
</feature>
<sequence length="555" mass="63471">MSIRTFKRMLSKERILWICLLFLGVTYLRQAEVLEPRQTNLRKRGEPGPQRQIPITSRADHPVKVFAQNARADFFKMIDRQSRTYTEAVAEYRRRYSRDPPPGFRKWYEYAKKHNSVIIDDYDMINENMAPYWNMTPRQVRALLDRGSRGPALFNVSVNSGIMAMSGDHYIGKEFISTLSDIAKDLPDFQILLNPMDEPRVVPVEDADLSSVSWLDHARRSSWNVATAPCKSEPSDDQDTAADTLSSASPAIETFGLPFVTDAKGSKDICKHPEYRSAHGLFISPCSFSYTNQPVPIFSASAPATFGDILYPSQWYYRFQDRDRDRNDVPWEFKWAGLYWAGSTTGGCSTEATADELAENGQRQRFVALANGMSKKPATFLADVNGRIQTYQSSDVFSQLYDAKFTSINQCDGPNCERATRLFGASKHEEEKLTYQARFLMDMDGNAFSGRFYRFLASNSLPFKMTILREWHDERLVPWYHYVPISLSMDELPETLRYLALTKEGDTVARGIAQAGKEWHDKILRREDATIYIYRLLLEFARVQSETRDGTVGGL</sequence>
<reference evidence="2 3" key="1">
    <citation type="submission" date="2017-06" db="EMBL/GenBank/DDBJ databases">
        <title>Draft genome sequence of a variant of Elsinoe murrayae.</title>
        <authorList>
            <person name="Cheng Q."/>
        </authorList>
    </citation>
    <scope>NUCLEOTIDE SEQUENCE [LARGE SCALE GENOMIC DNA]</scope>
    <source>
        <strain evidence="2 3">CQ-2017a</strain>
    </source>
</reference>
<dbReference type="Pfam" id="PF05686">
    <property type="entry name" value="Glyco_transf_90"/>
    <property type="match status" value="1"/>
</dbReference>
<gene>
    <name evidence="2" type="ORF">CAC42_7489</name>
</gene>
<name>A0A2K1QX62_9PEZI</name>
<dbReference type="OrthoDB" id="541052at2759"/>
<accession>A0A2K1QX62</accession>
<dbReference type="PANTHER" id="PTHR12203">
    <property type="entry name" value="KDEL LYS-ASP-GLU-LEU CONTAINING - RELATED"/>
    <property type="match status" value="1"/>
</dbReference>
<organism evidence="2 3">
    <name type="scientific">Sphaceloma murrayae</name>
    <dbReference type="NCBI Taxonomy" id="2082308"/>
    <lineage>
        <taxon>Eukaryota</taxon>
        <taxon>Fungi</taxon>
        <taxon>Dikarya</taxon>
        <taxon>Ascomycota</taxon>
        <taxon>Pezizomycotina</taxon>
        <taxon>Dothideomycetes</taxon>
        <taxon>Dothideomycetidae</taxon>
        <taxon>Myriangiales</taxon>
        <taxon>Elsinoaceae</taxon>
        <taxon>Sphaceloma</taxon>
    </lineage>
</organism>
<dbReference type="InParanoid" id="A0A2K1QX62"/>
<comment type="caution">
    <text evidence="2">The sequence shown here is derived from an EMBL/GenBank/DDBJ whole genome shotgun (WGS) entry which is preliminary data.</text>
</comment>
<dbReference type="PANTHER" id="PTHR12203:SF61">
    <property type="entry name" value="CAPSULE PROTEIN"/>
    <property type="match status" value="1"/>
</dbReference>
<evidence type="ECO:0000259" key="1">
    <source>
        <dbReference type="SMART" id="SM00672"/>
    </source>
</evidence>
<evidence type="ECO:0000313" key="2">
    <source>
        <dbReference type="EMBL" id="PNS19645.1"/>
    </source>
</evidence>
<dbReference type="InterPro" id="IPR006598">
    <property type="entry name" value="CAP10"/>
</dbReference>
<proteinExistence type="predicted"/>
<dbReference type="InterPro" id="IPR051091">
    <property type="entry name" value="O-Glucosyltr/Glycosyltrsf_90"/>
</dbReference>
<dbReference type="SMART" id="SM00672">
    <property type="entry name" value="CAP10"/>
    <property type="match status" value="1"/>
</dbReference>
<dbReference type="AlphaFoldDB" id="A0A2K1QX62"/>
<protein>
    <recommendedName>
        <fullName evidence="1">Glycosyl transferase CAP10 domain-containing protein</fullName>
    </recommendedName>
</protein>